<dbReference type="PRINTS" id="PR00811">
    <property type="entry name" value="BCTERIALGSPD"/>
</dbReference>
<feature type="region of interest" description="Disordered" evidence="5">
    <location>
        <begin position="515"/>
        <end position="534"/>
    </location>
</feature>
<dbReference type="GO" id="GO:0015627">
    <property type="term" value="C:type II protein secretion system complex"/>
    <property type="evidence" value="ECO:0007669"/>
    <property type="project" value="TreeGrafter"/>
</dbReference>
<dbReference type="PRINTS" id="PR01032">
    <property type="entry name" value="PHAGEIV"/>
</dbReference>
<comment type="caution">
    <text evidence="7">The sequence shown here is derived from an EMBL/GenBank/DDBJ whole genome shotgun (WGS) entry which is preliminary data.</text>
</comment>
<dbReference type="AlphaFoldDB" id="A0A2A4X347"/>
<dbReference type="InterPro" id="IPR004846">
    <property type="entry name" value="T2SS/T3SS_dom"/>
</dbReference>
<evidence type="ECO:0000256" key="1">
    <source>
        <dbReference type="ARBA" id="ARBA00004370"/>
    </source>
</evidence>
<organism evidence="7 8">
    <name type="scientific">Aerophobetes bacterium</name>
    <dbReference type="NCBI Taxonomy" id="2030807"/>
    <lineage>
        <taxon>Bacteria</taxon>
        <taxon>Candidatus Aerophobota</taxon>
    </lineage>
</organism>
<reference evidence="8" key="1">
    <citation type="submission" date="2017-08" db="EMBL/GenBank/DDBJ databases">
        <title>A dynamic microbial community with high functional redundancy inhabits the cold, oxic subseafloor aquifer.</title>
        <authorList>
            <person name="Tully B.J."/>
            <person name="Wheat C.G."/>
            <person name="Glazer B.T."/>
            <person name="Huber J.A."/>
        </authorList>
    </citation>
    <scope>NUCLEOTIDE SEQUENCE [LARGE SCALE GENOMIC DNA]</scope>
</reference>
<dbReference type="InterPro" id="IPR001775">
    <property type="entry name" value="GspD/PilQ"/>
</dbReference>
<keyword evidence="2" id="KW-0732">Signal</keyword>
<dbReference type="GO" id="GO:0016020">
    <property type="term" value="C:membrane"/>
    <property type="evidence" value="ECO:0007669"/>
    <property type="project" value="UniProtKB-SubCell"/>
</dbReference>
<dbReference type="Gene3D" id="3.55.50.30">
    <property type="match status" value="1"/>
</dbReference>
<feature type="domain" description="Type II/III secretion system secretin-like" evidence="6">
    <location>
        <begin position="328"/>
        <end position="495"/>
    </location>
</feature>
<evidence type="ECO:0000256" key="3">
    <source>
        <dbReference type="ARBA" id="ARBA00023136"/>
    </source>
</evidence>
<evidence type="ECO:0000313" key="8">
    <source>
        <dbReference type="Proteomes" id="UP000218775"/>
    </source>
</evidence>
<sequence length="534" mass="58927">MTNRFFLMFFLSFFSISNHLYSSPTSYNFPLESPSKEEDGISVQFEDINAIEFLRFVSKVACVNFIYDEEDLDFNINLVTGKPTTKENLVAILIKMFEKKSLITQPQDGCLVITKNEEQQEETTYAQQPKLPSFMKQVSSNTKADFIPAYLKEAQDGAFHVLKLQYHEGKEIIDTIKNVSMEMTLSKGKANFAKAIRSMQWISSTNSILYSGTPTAITQLTQLIKTLDVQKKQVFIEVLVVETDVKNGLDFGLDWGGNGVYKNKTAFSAGNFPPGGSSFADAIKGVTPSVPPNPSNIPMGTGFDLGIIGDLIMHKGQSYLTLGSLVSALQRDGNSTIVLNQKILAQDNKESSIFVGDNLPFTGSVVQTIGASQQTSANIEYRDVGVKLSITPLVGDGDVITLSITEQITEAMNDIIDSTTTVNGIKTTKTNMSTQVHVPDKSFLFLSGMIRNTKKNKKSGLPCLGGLPLIGAAFSQNKKEEEKRNIIVFVRPQIIHSVTDHQIITTYQEKQFKQQTPDKKAFDDAINPVKQEGS</sequence>
<gene>
    <name evidence="7" type="ORF">COB21_03630</name>
</gene>
<keyword evidence="3" id="KW-0472">Membrane</keyword>
<accession>A0A2A4X347</accession>
<name>A0A2A4X347_UNCAE</name>
<dbReference type="EMBL" id="NVUK01000021">
    <property type="protein sequence ID" value="PCI77023.1"/>
    <property type="molecule type" value="Genomic_DNA"/>
</dbReference>
<feature type="non-terminal residue" evidence="7">
    <location>
        <position position="534"/>
    </location>
</feature>
<dbReference type="InterPro" id="IPR050810">
    <property type="entry name" value="Bact_Secretion_Sys_Channel"/>
</dbReference>
<proteinExistence type="inferred from homology"/>
<dbReference type="PANTHER" id="PTHR30332:SF24">
    <property type="entry name" value="SECRETIN GSPD-RELATED"/>
    <property type="match status" value="1"/>
</dbReference>
<dbReference type="Proteomes" id="UP000218775">
    <property type="component" value="Unassembled WGS sequence"/>
</dbReference>
<dbReference type="GO" id="GO:0009306">
    <property type="term" value="P:protein secretion"/>
    <property type="evidence" value="ECO:0007669"/>
    <property type="project" value="InterPro"/>
</dbReference>
<evidence type="ECO:0000256" key="2">
    <source>
        <dbReference type="ARBA" id="ARBA00022729"/>
    </source>
</evidence>
<evidence type="ECO:0000256" key="4">
    <source>
        <dbReference type="RuleBase" id="RU004003"/>
    </source>
</evidence>
<evidence type="ECO:0000259" key="6">
    <source>
        <dbReference type="Pfam" id="PF00263"/>
    </source>
</evidence>
<dbReference type="InterPro" id="IPR038591">
    <property type="entry name" value="NolW-like_sf"/>
</dbReference>
<dbReference type="Pfam" id="PF00263">
    <property type="entry name" value="Secretin"/>
    <property type="match status" value="1"/>
</dbReference>
<comment type="similarity">
    <text evidence="4">Belongs to the bacterial secretin family.</text>
</comment>
<dbReference type="Gene3D" id="3.30.1370.120">
    <property type="match status" value="1"/>
</dbReference>
<evidence type="ECO:0000256" key="5">
    <source>
        <dbReference type="SAM" id="MobiDB-lite"/>
    </source>
</evidence>
<dbReference type="PANTHER" id="PTHR30332">
    <property type="entry name" value="PROBABLE GENERAL SECRETION PATHWAY PROTEIN D"/>
    <property type="match status" value="1"/>
</dbReference>
<evidence type="ECO:0000313" key="7">
    <source>
        <dbReference type="EMBL" id="PCI77023.1"/>
    </source>
</evidence>
<protein>
    <recommendedName>
        <fullName evidence="6">Type II/III secretion system secretin-like domain-containing protein</fullName>
    </recommendedName>
</protein>
<comment type="subcellular location">
    <subcellularLocation>
        <location evidence="1">Membrane</location>
    </subcellularLocation>
</comment>